<dbReference type="InterPro" id="IPR053139">
    <property type="entry name" value="Surface_bspA-like"/>
</dbReference>
<dbReference type="EMBL" id="BLQM01000015">
    <property type="protein sequence ID" value="GMH50522.1"/>
    <property type="molecule type" value="Genomic_DNA"/>
</dbReference>
<reference evidence="2" key="1">
    <citation type="journal article" date="2023" name="Commun. Biol.">
        <title>Genome analysis of Parmales, the sister group of diatoms, reveals the evolutionary specialization of diatoms from phago-mixotrophs to photoautotrophs.</title>
        <authorList>
            <person name="Ban H."/>
            <person name="Sato S."/>
            <person name="Yoshikawa S."/>
            <person name="Yamada K."/>
            <person name="Nakamura Y."/>
            <person name="Ichinomiya M."/>
            <person name="Sato N."/>
            <person name="Blanc-Mathieu R."/>
            <person name="Endo H."/>
            <person name="Kuwata A."/>
            <person name="Ogata H."/>
        </authorList>
    </citation>
    <scope>NUCLEOTIDE SEQUENCE [LARGE SCALE GENOMIC DNA]</scope>
</reference>
<evidence type="ECO:0000313" key="1">
    <source>
        <dbReference type="EMBL" id="GMH50522.1"/>
    </source>
</evidence>
<dbReference type="Gene3D" id="3.80.10.10">
    <property type="entry name" value="Ribonuclease Inhibitor"/>
    <property type="match status" value="1"/>
</dbReference>
<dbReference type="PANTHER" id="PTHR45661">
    <property type="entry name" value="SURFACE ANTIGEN"/>
    <property type="match status" value="1"/>
</dbReference>
<gene>
    <name evidence="1" type="ORF">TL16_g00797</name>
</gene>
<organism evidence="1 2">
    <name type="scientific">Triparma laevis f. inornata</name>
    <dbReference type="NCBI Taxonomy" id="1714386"/>
    <lineage>
        <taxon>Eukaryota</taxon>
        <taxon>Sar</taxon>
        <taxon>Stramenopiles</taxon>
        <taxon>Ochrophyta</taxon>
        <taxon>Bolidophyceae</taxon>
        <taxon>Parmales</taxon>
        <taxon>Triparmaceae</taxon>
        <taxon>Triparma</taxon>
    </lineage>
</organism>
<dbReference type="SUPFAM" id="SSF52058">
    <property type="entry name" value="L domain-like"/>
    <property type="match status" value="1"/>
</dbReference>
<name>A0A9W7DQ38_9STRA</name>
<dbReference type="Pfam" id="PF13306">
    <property type="entry name" value="LRR_5"/>
    <property type="match status" value="1"/>
</dbReference>
<protein>
    <submittedName>
        <fullName evidence="1">Uncharacterized protein</fullName>
    </submittedName>
</protein>
<dbReference type="PANTHER" id="PTHR45661:SF3">
    <property type="entry name" value="IG-LIKE DOMAIN-CONTAINING PROTEIN"/>
    <property type="match status" value="1"/>
</dbReference>
<evidence type="ECO:0000313" key="2">
    <source>
        <dbReference type="Proteomes" id="UP001162640"/>
    </source>
</evidence>
<dbReference type="AlphaFoldDB" id="A0A9W7DQ38"/>
<proteinExistence type="predicted"/>
<comment type="caution">
    <text evidence="1">The sequence shown here is derived from an EMBL/GenBank/DDBJ whole genome shotgun (WGS) entry which is preliminary data.</text>
</comment>
<dbReference type="Proteomes" id="UP001162640">
    <property type="component" value="Unassembled WGS sequence"/>
</dbReference>
<accession>A0A9W7DQ38</accession>
<sequence length="171" mass="18779">MTIRLASKPWSRVADDFIDDGVESGAMIVRGEEDIYLSGDFKEWERSTLITWVIFLLDILKVGGRACFCAINLVVVDIPEGVVEISWTAFSGCSSLTTVYVPTTLTSIGKFAFGHCSELTSMTIPDSLQTLGKYVFQNCSKLVPSNIDVNGFDNDTTREVIAHLSQQSPVT</sequence>
<dbReference type="InterPro" id="IPR032675">
    <property type="entry name" value="LRR_dom_sf"/>
</dbReference>
<dbReference type="InterPro" id="IPR026906">
    <property type="entry name" value="LRR_5"/>
</dbReference>